<dbReference type="RefSeq" id="WP_249462344.1">
    <property type="nucleotide sequence ID" value="NZ_CP094619.1"/>
</dbReference>
<keyword evidence="2" id="KW-1185">Reference proteome</keyword>
<dbReference type="GeneID" id="96868914"/>
<dbReference type="Proteomes" id="UP000831759">
    <property type="component" value="Chromosome"/>
</dbReference>
<dbReference type="Pfam" id="PF15943">
    <property type="entry name" value="YdaS_toxin"/>
    <property type="match status" value="1"/>
</dbReference>
<name>A0ABY4NME3_9BURK</name>
<proteinExistence type="predicted"/>
<sequence length="75" mass="8555">MSDFLPIRLACELAGGLVYLAKHLNVSPSIVHRWATGAQEVPIIRCVEIEKMTKGVVTRKMLRPNDWEQIWPELV</sequence>
<protein>
    <submittedName>
        <fullName evidence="1">Helix-turn-helix domain-containing protein</fullName>
    </submittedName>
</protein>
<gene>
    <name evidence="1" type="ORF">MTR80_08210</name>
</gene>
<evidence type="ECO:0000313" key="1">
    <source>
        <dbReference type="EMBL" id="UQN37670.1"/>
    </source>
</evidence>
<dbReference type="Gene3D" id="1.10.260.40">
    <property type="entry name" value="lambda repressor-like DNA-binding domains"/>
    <property type="match status" value="1"/>
</dbReference>
<dbReference type="SUPFAM" id="SSF47413">
    <property type="entry name" value="lambda repressor-like DNA-binding domains"/>
    <property type="match status" value="1"/>
</dbReference>
<dbReference type="InterPro" id="IPR031856">
    <property type="entry name" value="YdaS_toxin-like"/>
</dbReference>
<organism evidence="1 2">
    <name type="scientific">Alcaligenes aquatilis</name>
    <dbReference type="NCBI Taxonomy" id="323284"/>
    <lineage>
        <taxon>Bacteria</taxon>
        <taxon>Pseudomonadati</taxon>
        <taxon>Pseudomonadota</taxon>
        <taxon>Betaproteobacteria</taxon>
        <taxon>Burkholderiales</taxon>
        <taxon>Alcaligenaceae</taxon>
        <taxon>Alcaligenes</taxon>
    </lineage>
</organism>
<accession>A0ABY4NME3</accession>
<reference evidence="1 2" key="1">
    <citation type="journal article" date="2022" name="Int. J. Syst. Evol. Microbiol.">
        <title>Characterization of Alcaligenes aquatilis as a novel member of heterotrophic nitrifier-aerobic denitrifier and its performance in treating piggery wastewater.</title>
        <authorList>
            <person name="Cao X."/>
            <person name="Zhao B."/>
            <person name="Wu Y."/>
            <person name="Huang J."/>
            <person name="Wang H."/>
            <person name="Sun X."/>
            <person name="Li S."/>
        </authorList>
    </citation>
    <scope>NUCLEOTIDE SEQUENCE [LARGE SCALE GENOMIC DNA]</scope>
    <source>
        <strain evidence="1 2">AS1</strain>
    </source>
</reference>
<dbReference type="InterPro" id="IPR010982">
    <property type="entry name" value="Lambda_DNA-bd_dom_sf"/>
</dbReference>
<evidence type="ECO:0000313" key="2">
    <source>
        <dbReference type="Proteomes" id="UP000831759"/>
    </source>
</evidence>
<dbReference type="EMBL" id="CP094619">
    <property type="protein sequence ID" value="UQN37670.1"/>
    <property type="molecule type" value="Genomic_DNA"/>
</dbReference>